<dbReference type="Pfam" id="PF01909">
    <property type="entry name" value="NTP_transf_2"/>
    <property type="match status" value="1"/>
</dbReference>
<dbReference type="KEGG" id="brz:CFK38_04745"/>
<comment type="cofactor">
    <cofactor evidence="1">
        <name>Mg(2+)</name>
        <dbReference type="ChEBI" id="CHEBI:18420"/>
    </cofactor>
</comment>
<dbReference type="InterPro" id="IPR052038">
    <property type="entry name" value="Type-VII_TA_antitoxin"/>
</dbReference>
<dbReference type="GO" id="GO:0005524">
    <property type="term" value="F:ATP binding"/>
    <property type="evidence" value="ECO:0007669"/>
    <property type="project" value="UniProtKB-KW"/>
</dbReference>
<gene>
    <name evidence="11" type="ORF">CFK38_04745</name>
</gene>
<evidence type="ECO:0000256" key="9">
    <source>
        <dbReference type="ARBA" id="ARBA00038276"/>
    </source>
</evidence>
<evidence type="ECO:0000256" key="5">
    <source>
        <dbReference type="ARBA" id="ARBA00022723"/>
    </source>
</evidence>
<evidence type="ECO:0000313" key="12">
    <source>
        <dbReference type="Proteomes" id="UP000218165"/>
    </source>
</evidence>
<dbReference type="EMBL" id="CP023563">
    <property type="protein sequence ID" value="ATG50913.1"/>
    <property type="molecule type" value="Genomic_DNA"/>
</dbReference>
<dbReference type="GO" id="GO:0016779">
    <property type="term" value="F:nucleotidyltransferase activity"/>
    <property type="evidence" value="ECO:0007669"/>
    <property type="project" value="UniProtKB-KW"/>
</dbReference>
<dbReference type="SUPFAM" id="SSF81301">
    <property type="entry name" value="Nucleotidyltransferase"/>
    <property type="match status" value="1"/>
</dbReference>
<dbReference type="GO" id="GO:0046872">
    <property type="term" value="F:metal ion binding"/>
    <property type="evidence" value="ECO:0007669"/>
    <property type="project" value="UniProtKB-KW"/>
</dbReference>
<keyword evidence="5" id="KW-0479">Metal-binding</keyword>
<sequence length="108" mass="11829">MTGPAMHRKPLSGPRGRRVVLHRVEIRRLLEKHGYTEPEIFGSVARGDDGANSDIDILVDVPSGTSLLDIIGVQIGLEDLLGCSVDLVPRKDLKPRVRARAVNDLMPL</sequence>
<dbReference type="PANTHER" id="PTHR33571:SF12">
    <property type="entry name" value="BSL3053 PROTEIN"/>
    <property type="match status" value="1"/>
</dbReference>
<accession>A0A291GK63</accession>
<dbReference type="Proteomes" id="UP000218165">
    <property type="component" value="Chromosome"/>
</dbReference>
<dbReference type="InterPro" id="IPR002934">
    <property type="entry name" value="Polymerase_NTP_transf_dom"/>
</dbReference>
<feature type="domain" description="Polymerase nucleotidyl transferase" evidence="10">
    <location>
        <begin position="29"/>
        <end position="103"/>
    </location>
</feature>
<dbReference type="InterPro" id="IPR043519">
    <property type="entry name" value="NT_sf"/>
</dbReference>
<keyword evidence="12" id="KW-1185">Reference proteome</keyword>
<keyword evidence="7" id="KW-0067">ATP-binding</keyword>
<protein>
    <recommendedName>
        <fullName evidence="10">Polymerase nucleotidyl transferase domain-containing protein</fullName>
    </recommendedName>
</protein>
<keyword evidence="8" id="KW-0460">Magnesium</keyword>
<dbReference type="RefSeq" id="WP_096802051.1">
    <property type="nucleotide sequence ID" value="NZ_CP023563.1"/>
</dbReference>
<evidence type="ECO:0000256" key="2">
    <source>
        <dbReference type="ARBA" id="ARBA00022649"/>
    </source>
</evidence>
<keyword evidence="2" id="KW-1277">Toxin-antitoxin system</keyword>
<evidence type="ECO:0000256" key="8">
    <source>
        <dbReference type="ARBA" id="ARBA00022842"/>
    </source>
</evidence>
<dbReference type="PANTHER" id="PTHR33571">
    <property type="entry name" value="SSL8005 PROTEIN"/>
    <property type="match status" value="1"/>
</dbReference>
<dbReference type="Gene3D" id="3.30.460.10">
    <property type="entry name" value="Beta Polymerase, domain 2"/>
    <property type="match status" value="1"/>
</dbReference>
<evidence type="ECO:0000256" key="6">
    <source>
        <dbReference type="ARBA" id="ARBA00022741"/>
    </source>
</evidence>
<evidence type="ECO:0000256" key="3">
    <source>
        <dbReference type="ARBA" id="ARBA00022679"/>
    </source>
</evidence>
<reference evidence="12" key="1">
    <citation type="submission" date="2017-09" db="EMBL/GenBank/DDBJ databases">
        <title>Brachybacterium sp. VM2412.</title>
        <authorList>
            <person name="Tak E.J."/>
            <person name="Bae J.-W."/>
        </authorList>
    </citation>
    <scope>NUCLEOTIDE SEQUENCE [LARGE SCALE GENOMIC DNA]</scope>
    <source>
        <strain evidence="12">VM2412</strain>
    </source>
</reference>
<dbReference type="CDD" id="cd05403">
    <property type="entry name" value="NT_KNTase_like"/>
    <property type="match status" value="1"/>
</dbReference>
<organism evidence="11 12">
    <name type="scientific">Brachybacterium vulturis</name>
    <dbReference type="NCBI Taxonomy" id="2017484"/>
    <lineage>
        <taxon>Bacteria</taxon>
        <taxon>Bacillati</taxon>
        <taxon>Actinomycetota</taxon>
        <taxon>Actinomycetes</taxon>
        <taxon>Micrococcales</taxon>
        <taxon>Dermabacteraceae</taxon>
        <taxon>Brachybacterium</taxon>
    </lineage>
</organism>
<dbReference type="AlphaFoldDB" id="A0A291GK63"/>
<keyword evidence="6" id="KW-0547">Nucleotide-binding</keyword>
<keyword evidence="3" id="KW-0808">Transferase</keyword>
<dbReference type="OrthoDB" id="9803128at2"/>
<evidence type="ECO:0000259" key="10">
    <source>
        <dbReference type="Pfam" id="PF01909"/>
    </source>
</evidence>
<evidence type="ECO:0000256" key="4">
    <source>
        <dbReference type="ARBA" id="ARBA00022695"/>
    </source>
</evidence>
<evidence type="ECO:0000256" key="7">
    <source>
        <dbReference type="ARBA" id="ARBA00022840"/>
    </source>
</evidence>
<evidence type="ECO:0000256" key="1">
    <source>
        <dbReference type="ARBA" id="ARBA00001946"/>
    </source>
</evidence>
<name>A0A291GK63_9MICO</name>
<comment type="similarity">
    <text evidence="9">Belongs to the MntA antitoxin family.</text>
</comment>
<evidence type="ECO:0000313" key="11">
    <source>
        <dbReference type="EMBL" id="ATG50913.1"/>
    </source>
</evidence>
<keyword evidence="4" id="KW-0548">Nucleotidyltransferase</keyword>
<proteinExistence type="inferred from homology"/>